<feature type="transmembrane region" description="Helical" evidence="9">
    <location>
        <begin position="246"/>
        <end position="266"/>
    </location>
</feature>
<dbReference type="PANTHER" id="PTHR30413:SF8">
    <property type="entry name" value="TRANSPORT PERMEASE PROTEIN"/>
    <property type="match status" value="1"/>
</dbReference>
<gene>
    <name evidence="11" type="ORF">IGS67_05470</name>
</gene>
<comment type="caution">
    <text evidence="9">Lacks conserved residue(s) required for the propagation of feature annotation.</text>
</comment>
<evidence type="ECO:0000256" key="3">
    <source>
        <dbReference type="ARBA" id="ARBA00022448"/>
    </source>
</evidence>
<dbReference type="InterPro" id="IPR047817">
    <property type="entry name" value="ABC2_TM_bact-type"/>
</dbReference>
<accession>A0ABR9DP89</accession>
<keyword evidence="6 9" id="KW-0812">Transmembrane</keyword>
<proteinExistence type="inferred from homology"/>
<evidence type="ECO:0000256" key="7">
    <source>
        <dbReference type="ARBA" id="ARBA00022989"/>
    </source>
</evidence>
<keyword evidence="5" id="KW-0997">Cell inner membrane</keyword>
<evidence type="ECO:0000313" key="12">
    <source>
        <dbReference type="Proteomes" id="UP000642107"/>
    </source>
</evidence>
<name>A0ABR9DP89_9MICO</name>
<reference evidence="11 12" key="1">
    <citation type="submission" date="2020-09" db="EMBL/GenBank/DDBJ databases">
        <title>Flavimobilis rhizosphaerae sp. nov., isolated from rhizosphere soil of Spartina alterniflora.</title>
        <authorList>
            <person name="Hanqin C."/>
        </authorList>
    </citation>
    <scope>NUCLEOTIDE SEQUENCE [LARGE SCALE GENOMIC DNA]</scope>
    <source>
        <strain evidence="11 12">GY 10621</strain>
    </source>
</reference>
<comment type="caution">
    <text evidence="11">The sequence shown here is derived from an EMBL/GenBank/DDBJ whole genome shotgun (WGS) entry which is preliminary data.</text>
</comment>
<evidence type="ECO:0000256" key="6">
    <source>
        <dbReference type="ARBA" id="ARBA00022692"/>
    </source>
</evidence>
<evidence type="ECO:0000256" key="8">
    <source>
        <dbReference type="ARBA" id="ARBA00023136"/>
    </source>
</evidence>
<evidence type="ECO:0000313" key="11">
    <source>
        <dbReference type="EMBL" id="MBD9698944.1"/>
    </source>
</evidence>
<evidence type="ECO:0000256" key="1">
    <source>
        <dbReference type="ARBA" id="ARBA00004429"/>
    </source>
</evidence>
<evidence type="ECO:0000256" key="4">
    <source>
        <dbReference type="ARBA" id="ARBA00022475"/>
    </source>
</evidence>
<keyword evidence="4 9" id="KW-1003">Cell membrane</keyword>
<feature type="transmembrane region" description="Helical" evidence="9">
    <location>
        <begin position="42"/>
        <end position="60"/>
    </location>
</feature>
<dbReference type="EMBL" id="JACZDF010000002">
    <property type="protein sequence ID" value="MBD9698944.1"/>
    <property type="molecule type" value="Genomic_DNA"/>
</dbReference>
<keyword evidence="7 9" id="KW-1133">Transmembrane helix</keyword>
<feature type="transmembrane region" description="Helical" evidence="9">
    <location>
        <begin position="66"/>
        <end position="83"/>
    </location>
</feature>
<comment type="subcellular location">
    <subcellularLocation>
        <location evidence="1">Cell inner membrane</location>
        <topology evidence="1">Multi-pass membrane protein</topology>
    </subcellularLocation>
    <subcellularLocation>
        <location evidence="9">Cell membrane</location>
        <topology evidence="9">Multi-pass membrane protein</topology>
    </subcellularLocation>
</comment>
<dbReference type="Pfam" id="PF01061">
    <property type="entry name" value="ABC2_membrane"/>
    <property type="match status" value="1"/>
</dbReference>
<dbReference type="Proteomes" id="UP000642107">
    <property type="component" value="Unassembled WGS sequence"/>
</dbReference>
<dbReference type="PROSITE" id="PS51012">
    <property type="entry name" value="ABC_TM2"/>
    <property type="match status" value="1"/>
</dbReference>
<feature type="transmembrane region" description="Helical" evidence="9">
    <location>
        <begin position="109"/>
        <end position="134"/>
    </location>
</feature>
<evidence type="ECO:0000256" key="2">
    <source>
        <dbReference type="ARBA" id="ARBA00007783"/>
    </source>
</evidence>
<dbReference type="PANTHER" id="PTHR30413">
    <property type="entry name" value="INNER MEMBRANE TRANSPORT PERMEASE"/>
    <property type="match status" value="1"/>
</dbReference>
<keyword evidence="3 9" id="KW-0813">Transport</keyword>
<organism evidence="11 12">
    <name type="scientific">Flavimobilis rhizosphaerae</name>
    <dbReference type="NCBI Taxonomy" id="2775421"/>
    <lineage>
        <taxon>Bacteria</taxon>
        <taxon>Bacillati</taxon>
        <taxon>Actinomycetota</taxon>
        <taxon>Actinomycetes</taxon>
        <taxon>Micrococcales</taxon>
        <taxon>Jonesiaceae</taxon>
        <taxon>Flavimobilis</taxon>
    </lineage>
</organism>
<evidence type="ECO:0000259" key="10">
    <source>
        <dbReference type="PROSITE" id="PS51012"/>
    </source>
</evidence>
<feature type="domain" description="ABC transmembrane type-2" evidence="10">
    <location>
        <begin position="36"/>
        <end position="268"/>
    </location>
</feature>
<keyword evidence="8 9" id="KW-0472">Membrane</keyword>
<protein>
    <recommendedName>
        <fullName evidence="9">Transport permease protein</fullName>
    </recommendedName>
</protein>
<feature type="transmembrane region" description="Helical" evidence="9">
    <location>
        <begin position="154"/>
        <end position="174"/>
    </location>
</feature>
<sequence length="275" mass="30868">MRPGLREYVRSLWTRRDFMLVLARSRAEAENQNTYLGRVWDILNPTLNAAVYVLIFGLLLKTRDGMTNVIGFIVVGTFMYKFFQDSVTGAARAIPRNLNLVRSLHFPRAVLPISSVLAELAMLLPALAVMAGFVLVSDRWMLHLDSTPNWRWLLIVPAVLLLFMFSTGAGFVLARLGARWPDVLNFLPFVLRIGMYASGVIFSIDHYLAGGGVLATIMNYQPVAVYLNLARQAMLDEPSAQLSGELWLVGLAWAVVTLVVGFVIFWRDEARYGRD</sequence>
<evidence type="ECO:0000256" key="9">
    <source>
        <dbReference type="RuleBase" id="RU361157"/>
    </source>
</evidence>
<dbReference type="InterPro" id="IPR013525">
    <property type="entry name" value="ABC2_TM"/>
</dbReference>
<keyword evidence="12" id="KW-1185">Reference proteome</keyword>
<comment type="similarity">
    <text evidence="2 9">Belongs to the ABC-2 integral membrane protein family.</text>
</comment>
<evidence type="ECO:0000256" key="5">
    <source>
        <dbReference type="ARBA" id="ARBA00022519"/>
    </source>
</evidence>